<evidence type="ECO:0000259" key="5">
    <source>
        <dbReference type="PROSITE" id="PS52019"/>
    </source>
</evidence>
<dbReference type="GO" id="GO:0006633">
    <property type="term" value="P:fatty acid biosynthetic process"/>
    <property type="evidence" value="ECO:0007669"/>
    <property type="project" value="TreeGrafter"/>
</dbReference>
<dbReference type="AlphaFoldDB" id="A0A4R8T5G2"/>
<dbReference type="Pfam" id="PF00698">
    <property type="entry name" value="Acyl_transf_1"/>
    <property type="match status" value="1"/>
</dbReference>
<name>A0A4R8T5G2_9PEZI</name>
<evidence type="ECO:0000313" key="7">
    <source>
        <dbReference type="Proteomes" id="UP000295604"/>
    </source>
</evidence>
<dbReference type="GO" id="GO:0044550">
    <property type="term" value="P:secondary metabolite biosynthetic process"/>
    <property type="evidence" value="ECO:0007669"/>
    <property type="project" value="TreeGrafter"/>
</dbReference>
<dbReference type="EMBL" id="QAPF01000252">
    <property type="protein sequence ID" value="TEA12449.1"/>
    <property type="molecule type" value="Genomic_DNA"/>
</dbReference>
<dbReference type="Gene3D" id="3.30.70.3290">
    <property type="match status" value="1"/>
</dbReference>
<organism evidence="6 7">
    <name type="scientific">Colletotrichum sidae</name>
    <dbReference type="NCBI Taxonomy" id="1347389"/>
    <lineage>
        <taxon>Eukaryota</taxon>
        <taxon>Fungi</taxon>
        <taxon>Dikarya</taxon>
        <taxon>Ascomycota</taxon>
        <taxon>Pezizomycotina</taxon>
        <taxon>Sordariomycetes</taxon>
        <taxon>Hypocreomycetidae</taxon>
        <taxon>Glomerellales</taxon>
        <taxon>Glomerellaceae</taxon>
        <taxon>Colletotrichum</taxon>
        <taxon>Colletotrichum orbiculare species complex</taxon>
    </lineage>
</organism>
<dbReference type="InterPro" id="IPR050091">
    <property type="entry name" value="PKS_NRPS_Biosynth_Enz"/>
</dbReference>
<dbReference type="SUPFAM" id="SSF55048">
    <property type="entry name" value="Probable ACP-binding domain of malonyl-CoA ACP transacylase"/>
    <property type="match status" value="1"/>
</dbReference>
<dbReference type="Gene3D" id="3.40.366.10">
    <property type="entry name" value="Malonyl-Coenzyme A Acyl Carrier Protein, domain 2"/>
    <property type="match status" value="1"/>
</dbReference>
<dbReference type="PROSITE" id="PS52019">
    <property type="entry name" value="PKS_MFAS_DH"/>
    <property type="match status" value="1"/>
</dbReference>
<dbReference type="SUPFAM" id="SSF52151">
    <property type="entry name" value="FabD/lysophospholipase-like"/>
    <property type="match status" value="1"/>
</dbReference>
<feature type="domain" description="PKS/mFAS DH" evidence="5">
    <location>
        <begin position="375"/>
        <end position="488"/>
    </location>
</feature>
<dbReference type="InterPro" id="IPR016036">
    <property type="entry name" value="Malonyl_transacylase_ACP-bd"/>
</dbReference>
<dbReference type="GO" id="GO:0004312">
    <property type="term" value="F:fatty acid synthase activity"/>
    <property type="evidence" value="ECO:0007669"/>
    <property type="project" value="TreeGrafter"/>
</dbReference>
<reference evidence="6 7" key="1">
    <citation type="submission" date="2018-11" db="EMBL/GenBank/DDBJ databases">
        <title>Genome sequence and assembly of Colletotrichum sidae.</title>
        <authorList>
            <person name="Gan P."/>
            <person name="Shirasu K."/>
        </authorList>
    </citation>
    <scope>NUCLEOTIDE SEQUENCE [LARGE SCALE GENOMIC DNA]</scope>
    <source>
        <strain evidence="6 7">CBS 518.97</strain>
    </source>
</reference>
<comment type="caution">
    <text evidence="4">Lacks conserved residue(s) required for the propagation of feature annotation.</text>
</comment>
<keyword evidence="2" id="KW-0597">Phosphoprotein</keyword>
<evidence type="ECO:0000313" key="6">
    <source>
        <dbReference type="EMBL" id="TEA12449.1"/>
    </source>
</evidence>
<dbReference type="PANTHER" id="PTHR43775:SF21">
    <property type="entry name" value="NON-REDUCING POLYKETIDE SYNTHASE AUSA-RELATED"/>
    <property type="match status" value="1"/>
</dbReference>
<evidence type="ECO:0000256" key="2">
    <source>
        <dbReference type="ARBA" id="ARBA00022553"/>
    </source>
</evidence>
<accession>A0A4R8T5G2</accession>
<dbReference type="Gene3D" id="3.10.129.110">
    <property type="entry name" value="Polyketide synthase dehydratase"/>
    <property type="match status" value="1"/>
</dbReference>
<proteinExistence type="predicted"/>
<sequence>MVFGGQDARFIGLSKTVHDASDIFRTHLDDCHHLARSLGLQELFPDIFQHTAITNVVTLHVALFALQYSSTKAWIDCGLKVTAVIRHSFGQLTALCVSGVLSLRDAIRLVSGRAMLMEKYWGREAGFMLAIHADEQQVVELLDQLKSQIDYAEIACFNSPKNHVVVGSSKAIEVLEAHIASQSLSRSLIRCQKLNTTNGFHSKYTDELLPHLSGLASSLEWRPPSIHVEICSETPTYQTLDDTLVAEHTRRPVYFQQAVERLMKQHPHATWLEAGPGTSALNMVRGCTQATDRYSIFPSRLTVPQAQDTIVDVTVSLWKEGHAVQYWPFHRRQRYQYQHSSLPAYQFRKTRHWLPHVAPSYLGEAQQEPKTRKENQQIVSFVRGEKFAESIFRISPRSERFKTLAKGHVMCGNALMPASAYVEVASIAALTLQEDLQVREWVHTVEDLSLRAPILLGSGAEPPVITMTFKRLSGTDPSWKFSIMVELQ</sequence>
<keyword evidence="3" id="KW-0511">Multifunctional enzyme</keyword>
<evidence type="ECO:0000256" key="3">
    <source>
        <dbReference type="ARBA" id="ARBA00023268"/>
    </source>
</evidence>
<dbReference type="InterPro" id="IPR001227">
    <property type="entry name" value="Ac_transferase_dom_sf"/>
</dbReference>
<dbReference type="InterPro" id="IPR016035">
    <property type="entry name" value="Acyl_Trfase/lysoPLipase"/>
</dbReference>
<dbReference type="SMART" id="SM00827">
    <property type="entry name" value="PKS_AT"/>
    <property type="match status" value="1"/>
</dbReference>
<dbReference type="InterPro" id="IPR014043">
    <property type="entry name" value="Acyl_transferase_dom"/>
</dbReference>
<dbReference type="InterPro" id="IPR049900">
    <property type="entry name" value="PKS_mFAS_DH"/>
</dbReference>
<gene>
    <name evidence="6" type="primary">mpas-1</name>
    <name evidence="6" type="ORF">C8034_v003783</name>
</gene>
<protein>
    <submittedName>
        <fullName evidence="6">Methylphloroacetophenone synthase</fullName>
    </submittedName>
</protein>
<evidence type="ECO:0000256" key="4">
    <source>
        <dbReference type="PROSITE-ProRule" id="PRU01363"/>
    </source>
</evidence>
<dbReference type="PANTHER" id="PTHR43775">
    <property type="entry name" value="FATTY ACID SYNTHASE"/>
    <property type="match status" value="1"/>
</dbReference>
<keyword evidence="7" id="KW-1185">Reference proteome</keyword>
<keyword evidence="1" id="KW-0596">Phosphopantetheine</keyword>
<comment type="caution">
    <text evidence="6">The sequence shown here is derived from an EMBL/GenBank/DDBJ whole genome shotgun (WGS) entry which is preliminary data.</text>
</comment>
<dbReference type="Proteomes" id="UP000295604">
    <property type="component" value="Unassembled WGS sequence"/>
</dbReference>
<dbReference type="InterPro" id="IPR042104">
    <property type="entry name" value="PKS_dehydratase_sf"/>
</dbReference>
<evidence type="ECO:0000256" key="1">
    <source>
        <dbReference type="ARBA" id="ARBA00022450"/>
    </source>
</evidence>